<gene>
    <name evidence="1" type="ORF">IE53DRAFT_384635</name>
</gene>
<reference evidence="1 2" key="1">
    <citation type="journal article" date="2018" name="Mol. Biol. Evol.">
        <title>Broad Genomic Sampling Reveals a Smut Pathogenic Ancestry of the Fungal Clade Ustilaginomycotina.</title>
        <authorList>
            <person name="Kijpornyongpan T."/>
            <person name="Mondo S.J."/>
            <person name="Barry K."/>
            <person name="Sandor L."/>
            <person name="Lee J."/>
            <person name="Lipzen A."/>
            <person name="Pangilinan J."/>
            <person name="LaButti K."/>
            <person name="Hainaut M."/>
            <person name="Henrissat B."/>
            <person name="Grigoriev I.V."/>
            <person name="Spatafora J.W."/>
            <person name="Aime M.C."/>
        </authorList>
    </citation>
    <scope>NUCLEOTIDE SEQUENCE [LARGE SCALE GENOMIC DNA]</scope>
    <source>
        <strain evidence="1 2">SA 807</strain>
    </source>
</reference>
<evidence type="ECO:0000313" key="2">
    <source>
        <dbReference type="Proteomes" id="UP000245626"/>
    </source>
</evidence>
<dbReference type="Proteomes" id="UP000245626">
    <property type="component" value="Unassembled WGS sequence"/>
</dbReference>
<keyword evidence="2" id="KW-1185">Reference proteome</keyword>
<organism evidence="1 2">
    <name type="scientific">Violaceomyces palustris</name>
    <dbReference type="NCBI Taxonomy" id="1673888"/>
    <lineage>
        <taxon>Eukaryota</taxon>
        <taxon>Fungi</taxon>
        <taxon>Dikarya</taxon>
        <taxon>Basidiomycota</taxon>
        <taxon>Ustilaginomycotina</taxon>
        <taxon>Ustilaginomycetes</taxon>
        <taxon>Violaceomycetales</taxon>
        <taxon>Violaceomycetaceae</taxon>
        <taxon>Violaceomyces</taxon>
    </lineage>
</organism>
<proteinExistence type="predicted"/>
<sequence>MGHGTNDKLFITPAEHSGVYGQHGATTGASSKKAETGYQRLPFDCCAISLQPWTNPVCSKEDGTIFELTNVIPFVKKYGVNPATGKEIDLADLVKLNFSKNERGSYHDPVSFKEFGEHTHMVAVAPSGNVFSYETVSQLNIKAKFMRDLLTDEPFTKKDIITLQDPHNAEQKDISQLHHVKQKLVVTEADRGIKDSEEVNISATGSAGSLLKKLREQREEEQSNASTSALSKDRKAPTPSAVNPKSSNLPYNLGVASTGMTAASFTSSGLTPRTKSEKVLIDEEEYMFEQVSKGKGKEKEKGYVRISTNFGPLNLELHCDKAPKTCYNFLQLCRQGKYDDTIFHRNIPGFMIQGGDPTGTGRGGESFWGKPFRDELDNPGAYRHTGRGILSMANKGPGTNGSQFFLTYRATPHLDKKHTVFGRLVNDEKEKDVLKAMEEVPTESGTDRPLRSIRILEVGIFEDPFERYKEKLEKKLKRENPTDEDRIRKEEKRRKREEDRTTWLGTELPRKEGKSGKNGDEALSGLASGGGGVGKYLGGVKKSTAAIVQRGPAIGGGEQAKKKRGGGGFGDFSGW</sequence>
<name>A0ACD0P4K6_9BASI</name>
<protein>
    <submittedName>
        <fullName evidence="1">Uncharacterized protein</fullName>
    </submittedName>
</protein>
<accession>A0ACD0P4K6</accession>
<dbReference type="EMBL" id="KZ819751">
    <property type="protein sequence ID" value="PWN52921.1"/>
    <property type="molecule type" value="Genomic_DNA"/>
</dbReference>
<evidence type="ECO:0000313" key="1">
    <source>
        <dbReference type="EMBL" id="PWN52921.1"/>
    </source>
</evidence>